<organism evidence="2 3">
    <name type="scientific">Paenibacillus dendrobii</name>
    <dbReference type="NCBI Taxonomy" id="2691084"/>
    <lineage>
        <taxon>Bacteria</taxon>
        <taxon>Bacillati</taxon>
        <taxon>Bacillota</taxon>
        <taxon>Bacilli</taxon>
        <taxon>Bacillales</taxon>
        <taxon>Paenibacillaceae</taxon>
        <taxon>Paenibacillus</taxon>
    </lineage>
</organism>
<evidence type="ECO:0000256" key="1">
    <source>
        <dbReference type="SAM" id="Phobius"/>
    </source>
</evidence>
<dbReference type="EMBL" id="WUBI01000007">
    <property type="protein sequence ID" value="MWV47328.1"/>
    <property type="molecule type" value="Genomic_DNA"/>
</dbReference>
<feature type="transmembrane region" description="Helical" evidence="1">
    <location>
        <begin position="7"/>
        <end position="26"/>
    </location>
</feature>
<keyword evidence="3" id="KW-1185">Reference proteome</keyword>
<accession>A0A7X3INS3</accession>
<evidence type="ECO:0000313" key="2">
    <source>
        <dbReference type="EMBL" id="MWV47328.1"/>
    </source>
</evidence>
<dbReference type="PROSITE" id="PS51257">
    <property type="entry name" value="PROKAR_LIPOPROTEIN"/>
    <property type="match status" value="1"/>
</dbReference>
<proteinExistence type="predicted"/>
<dbReference type="Proteomes" id="UP000460318">
    <property type="component" value="Unassembled WGS sequence"/>
</dbReference>
<dbReference type="AlphaFoldDB" id="A0A7X3INS3"/>
<dbReference type="RefSeq" id="WP_160500924.1">
    <property type="nucleotide sequence ID" value="NZ_WUBI01000007.1"/>
</dbReference>
<protein>
    <recommendedName>
        <fullName evidence="4">DUF2140 family protein</fullName>
    </recommendedName>
</protein>
<keyword evidence="1" id="KW-1133">Transmembrane helix</keyword>
<comment type="caution">
    <text evidence="2">The sequence shown here is derived from an EMBL/GenBank/DDBJ whole genome shotgun (WGS) entry which is preliminary data.</text>
</comment>
<evidence type="ECO:0000313" key="3">
    <source>
        <dbReference type="Proteomes" id="UP000460318"/>
    </source>
</evidence>
<sequence length="190" mass="21375">MKVLLRFVITLVVLVVIGCGIGIWYISPDQKLDMNYKEIDVKAKALQMLKTRKPEITLSGSELNELAKKELLKHMGDIPQQITVTGSDFHFNGQEVTADINGKWEGLIPFGAELKFNMEANGSILELHHQSTRVKAIQVPAERFGLGTITVPLKDHLPDMLTVDHMEFLQDGVRLTFKLDWLSLPSLLLK</sequence>
<gene>
    <name evidence="2" type="ORF">GRF59_27410</name>
</gene>
<keyword evidence="1" id="KW-0472">Membrane</keyword>
<evidence type="ECO:0008006" key="4">
    <source>
        <dbReference type="Google" id="ProtNLM"/>
    </source>
</evidence>
<keyword evidence="1" id="KW-0812">Transmembrane</keyword>
<reference evidence="2 3" key="1">
    <citation type="submission" date="2019-12" db="EMBL/GenBank/DDBJ databases">
        <title>Paenibacillus sp. nov., an endophytic bacterium isolated from the stem of Dendrobium.</title>
        <authorList>
            <person name="Zhao R."/>
        </authorList>
    </citation>
    <scope>NUCLEOTIDE SEQUENCE [LARGE SCALE GENOMIC DNA]</scope>
    <source>
        <strain evidence="2 3">HJL G12</strain>
    </source>
</reference>
<name>A0A7X3INS3_9BACL</name>